<name>A0A9P6GXS2_9MICR</name>
<dbReference type="GO" id="GO:0070545">
    <property type="term" value="C:PeBoW complex"/>
    <property type="evidence" value="ECO:0007669"/>
    <property type="project" value="TreeGrafter"/>
</dbReference>
<dbReference type="Pfam" id="PF06732">
    <property type="entry name" value="Pescadillo_N"/>
    <property type="match status" value="1"/>
</dbReference>
<dbReference type="OrthoDB" id="10264910at2759"/>
<evidence type="ECO:0000256" key="1">
    <source>
        <dbReference type="ARBA" id="ARBA00004123"/>
    </source>
</evidence>
<dbReference type="PANTHER" id="PTHR12221">
    <property type="entry name" value="PESCADILLO - RELATED"/>
    <property type="match status" value="1"/>
</dbReference>
<evidence type="ECO:0000313" key="2">
    <source>
        <dbReference type="EMBL" id="KAF9761832.1"/>
    </source>
</evidence>
<dbReference type="EMBL" id="SBJO01000256">
    <property type="protein sequence ID" value="KAF9761832.1"/>
    <property type="molecule type" value="Genomic_DNA"/>
</dbReference>
<sequence length="395" mass="46941">MVQKYLKPVKKFASKKLIMEKLSLTPKEFDLLAALTGITPFVPKRKEKYDQTDDFFYKITDYERIKHSHVLKTLKYNKKRLKKKEDFIENRLYDKASQIREREFKYVDLVKDRYKSLPKAVDDLGNSLTALCLGKRLEMDDLKILEEFKKFCVEKGLLRYGFMSTKGIYYEINVEKMRVIWLHPYPNVSLQEIIEIKKDEPKPFKWSKLNFLHFASDSEDLEEDVFEPVNDPTKLDVSLLSYSLPFQKYHLELVLYKLRLLYTDKESNKRKDFEGLKFYIENENLYEDLSFVIKSLSGEITKENDFDFCVGEKIDNYLEEKIYLHPQYIFDVLNSLAVDLSYENYRVGKNIPKHKSPFVLKNFVNPDILSTLSKTKRNRLQDIVDGFEDVHYSGE</sequence>
<organism evidence="2 3">
    <name type="scientific">Nosema granulosis</name>
    <dbReference type="NCBI Taxonomy" id="83296"/>
    <lineage>
        <taxon>Eukaryota</taxon>
        <taxon>Fungi</taxon>
        <taxon>Fungi incertae sedis</taxon>
        <taxon>Microsporidia</taxon>
        <taxon>Nosematidae</taxon>
        <taxon>Nosema</taxon>
    </lineage>
</organism>
<dbReference type="AlphaFoldDB" id="A0A9P6GXS2"/>
<evidence type="ECO:0000313" key="3">
    <source>
        <dbReference type="Proteomes" id="UP000740883"/>
    </source>
</evidence>
<reference evidence="2 3" key="1">
    <citation type="journal article" date="2020" name="Genome Biol. Evol.">
        <title>Comparative genomics of strictly vertically transmitted, feminizing microsporidia endosymbionts of amphipod crustaceans.</title>
        <authorList>
            <person name="Cormier A."/>
            <person name="Chebbi M.A."/>
            <person name="Giraud I."/>
            <person name="Wattier R."/>
            <person name="Teixeira M."/>
            <person name="Gilbert C."/>
            <person name="Rigaud T."/>
            <person name="Cordaux R."/>
        </authorList>
    </citation>
    <scope>NUCLEOTIDE SEQUENCE [LARGE SCALE GENOMIC DNA]</scope>
    <source>
        <strain evidence="2 3">Ou3-Ou53</strain>
    </source>
</reference>
<gene>
    <name evidence="2" type="primary">PES1</name>
    <name evidence="2" type="ORF">NGRA_2391</name>
</gene>
<dbReference type="GO" id="GO:0003723">
    <property type="term" value="F:RNA binding"/>
    <property type="evidence" value="ECO:0007669"/>
    <property type="project" value="TreeGrafter"/>
</dbReference>
<accession>A0A9P6GXS2</accession>
<comment type="subcellular location">
    <subcellularLocation>
        <location evidence="1">Nucleus</location>
    </subcellularLocation>
</comment>
<dbReference type="PANTHER" id="PTHR12221:SF6">
    <property type="entry name" value="PESCADILLO HOMOLOG"/>
    <property type="match status" value="1"/>
</dbReference>
<keyword evidence="3" id="KW-1185">Reference proteome</keyword>
<dbReference type="Proteomes" id="UP000740883">
    <property type="component" value="Unassembled WGS sequence"/>
</dbReference>
<dbReference type="InterPro" id="IPR010613">
    <property type="entry name" value="PES"/>
</dbReference>
<proteinExistence type="predicted"/>
<comment type="caution">
    <text evidence="2">The sequence shown here is derived from an EMBL/GenBank/DDBJ whole genome shotgun (WGS) entry which is preliminary data.</text>
</comment>
<protein>
    <submittedName>
        <fullName evidence="2">Pescadillo like protein</fullName>
    </submittedName>
</protein>
<dbReference type="GO" id="GO:0000463">
    <property type="term" value="P:maturation of LSU-rRNA from tricistronic rRNA transcript (SSU-rRNA, 5.8S rRNA, LSU-rRNA)"/>
    <property type="evidence" value="ECO:0007669"/>
    <property type="project" value="TreeGrafter"/>
</dbReference>